<dbReference type="InterPro" id="IPR042100">
    <property type="entry name" value="Bug_dom1"/>
</dbReference>
<feature type="chain" id="PRO_5028938490" description="Tripartite tricarboxylate transporter substrate binding protein" evidence="2">
    <location>
        <begin position="25"/>
        <end position="328"/>
    </location>
</feature>
<dbReference type="EMBL" id="CADIJO010000009">
    <property type="protein sequence ID" value="CAB3707771.1"/>
    <property type="molecule type" value="Genomic_DNA"/>
</dbReference>
<dbReference type="CDD" id="cd07012">
    <property type="entry name" value="PBP2_Bug_TTT"/>
    <property type="match status" value="1"/>
</dbReference>
<dbReference type="Gene3D" id="3.40.190.10">
    <property type="entry name" value="Periplasmic binding protein-like II"/>
    <property type="match status" value="1"/>
</dbReference>
<name>A0A6S7A5L7_9BURK</name>
<dbReference type="InterPro" id="IPR005064">
    <property type="entry name" value="BUG"/>
</dbReference>
<reference evidence="3 4" key="1">
    <citation type="submission" date="2020-04" db="EMBL/GenBank/DDBJ databases">
        <authorList>
            <person name="De Canck E."/>
        </authorList>
    </citation>
    <scope>NUCLEOTIDE SEQUENCE [LARGE SCALE GENOMIC DNA]</scope>
    <source>
        <strain evidence="3 4">LMG 3458</strain>
    </source>
</reference>
<protein>
    <recommendedName>
        <fullName evidence="5">Tripartite tricarboxylate transporter substrate binding protein</fullName>
    </recommendedName>
</protein>
<dbReference type="Gene3D" id="3.40.190.150">
    <property type="entry name" value="Bordetella uptake gene, domain 1"/>
    <property type="match status" value="1"/>
</dbReference>
<dbReference type="Proteomes" id="UP000494111">
    <property type="component" value="Unassembled WGS sequence"/>
</dbReference>
<accession>A0A6S7A5L7</accession>
<organism evidence="3 4">
    <name type="scientific">Achromobacter deleyi</name>
    <dbReference type="NCBI Taxonomy" id="1353891"/>
    <lineage>
        <taxon>Bacteria</taxon>
        <taxon>Pseudomonadati</taxon>
        <taxon>Pseudomonadota</taxon>
        <taxon>Betaproteobacteria</taxon>
        <taxon>Burkholderiales</taxon>
        <taxon>Alcaligenaceae</taxon>
        <taxon>Achromobacter</taxon>
    </lineage>
</organism>
<dbReference type="Pfam" id="PF03401">
    <property type="entry name" value="TctC"/>
    <property type="match status" value="1"/>
</dbReference>
<sequence length="328" mass="34628">MGSYRMWAAGMAALALSAGQVTQAAPGEAFPTKMVRIVVPFTAGGLADVLARGLAQELGVRWSQPVIIENRPGANTIIAAEYVARSQPDGYTLLMANDPTLSSNQYLYRKLPYDPVKSFTPVAGVAQTREILLVAKDFPVQSVADLVAQAKARPGHVTYGSYGQGSKAHLDAAAFSAQAGVELNHVPYKGVADVMTALAGGQINMAMVGVPPSIPMVKGGKVRLLAVAAPQRIAAFPDTPTFAELGLPQMVSQSWFGVVAPAGTPPAVVADIAAAVRQVIAQPAFQEKTITSVGLEPLDLGPDAFARFLERDRQEYEHVIRGLNVKLD</sequence>
<evidence type="ECO:0008006" key="5">
    <source>
        <dbReference type="Google" id="ProtNLM"/>
    </source>
</evidence>
<evidence type="ECO:0000313" key="4">
    <source>
        <dbReference type="Proteomes" id="UP000494111"/>
    </source>
</evidence>
<dbReference type="SUPFAM" id="SSF53850">
    <property type="entry name" value="Periplasmic binding protein-like II"/>
    <property type="match status" value="1"/>
</dbReference>
<dbReference type="AlphaFoldDB" id="A0A6S7A5L7"/>
<feature type="signal peptide" evidence="2">
    <location>
        <begin position="1"/>
        <end position="24"/>
    </location>
</feature>
<dbReference type="RefSeq" id="WP_175192945.1">
    <property type="nucleotide sequence ID" value="NZ_CADIJO010000009.1"/>
</dbReference>
<comment type="similarity">
    <text evidence="1">Belongs to the UPF0065 (bug) family.</text>
</comment>
<dbReference type="PANTHER" id="PTHR42928">
    <property type="entry name" value="TRICARBOXYLATE-BINDING PROTEIN"/>
    <property type="match status" value="1"/>
</dbReference>
<keyword evidence="2" id="KW-0732">Signal</keyword>
<dbReference type="PIRSF" id="PIRSF017082">
    <property type="entry name" value="YflP"/>
    <property type="match status" value="1"/>
</dbReference>
<gene>
    <name evidence="3" type="ORF">LMG3458_03032</name>
</gene>
<evidence type="ECO:0000313" key="3">
    <source>
        <dbReference type="EMBL" id="CAB3707771.1"/>
    </source>
</evidence>
<evidence type="ECO:0000256" key="1">
    <source>
        <dbReference type="ARBA" id="ARBA00006987"/>
    </source>
</evidence>
<proteinExistence type="inferred from homology"/>
<dbReference type="PANTHER" id="PTHR42928:SF5">
    <property type="entry name" value="BLR1237 PROTEIN"/>
    <property type="match status" value="1"/>
</dbReference>
<evidence type="ECO:0000256" key="2">
    <source>
        <dbReference type="SAM" id="SignalP"/>
    </source>
</evidence>